<dbReference type="PANTHER" id="PTHR21392:SF0">
    <property type="entry name" value="TRNA-URIDINE AMINOCARBOXYPROPYLTRANSFERASE 2"/>
    <property type="match status" value="1"/>
</dbReference>
<dbReference type="GO" id="GO:0016432">
    <property type="term" value="F:tRNA-uridine aminocarboxypropyltransferase activity"/>
    <property type="evidence" value="ECO:0007669"/>
    <property type="project" value="UniProtKB-EC"/>
</dbReference>
<dbReference type="GO" id="GO:0008033">
    <property type="term" value="P:tRNA processing"/>
    <property type="evidence" value="ECO:0007669"/>
    <property type="project" value="UniProtKB-KW"/>
</dbReference>
<comment type="similarity">
    <text evidence="5">Belongs to the TDD superfamily. DTWD2 family.</text>
</comment>
<dbReference type="AlphaFoldDB" id="A4S9N1"/>
<protein>
    <recommendedName>
        <fullName evidence="1">tRNA-uridine aminocarboxypropyltransferase</fullName>
        <ecNumber evidence="1">2.5.1.25</ecNumber>
    </recommendedName>
</protein>
<gene>
    <name evidence="9" type="ORF">OSTLU_93924</name>
</gene>
<dbReference type="HOGENOM" id="CLU_066458_2_3_1"/>
<dbReference type="Pfam" id="PF03942">
    <property type="entry name" value="DTW"/>
    <property type="match status" value="1"/>
</dbReference>
<proteinExistence type="inferred from homology"/>
<dbReference type="OMA" id="ENSIGME"/>
<keyword evidence="3" id="KW-0949">S-adenosyl-L-methionine</keyword>
<reference evidence="9 10" key="1">
    <citation type="journal article" date="2007" name="Proc. Natl. Acad. Sci. U.S.A.">
        <title>The tiny eukaryote Ostreococcus provides genomic insights into the paradox of plankton speciation.</title>
        <authorList>
            <person name="Palenik B."/>
            <person name="Grimwood J."/>
            <person name="Aerts A."/>
            <person name="Rouze P."/>
            <person name="Salamov A."/>
            <person name="Putnam N."/>
            <person name="Dupont C."/>
            <person name="Jorgensen R."/>
            <person name="Derelle E."/>
            <person name="Rombauts S."/>
            <person name="Zhou K."/>
            <person name="Otillar R."/>
            <person name="Merchant S.S."/>
            <person name="Podell S."/>
            <person name="Gaasterland T."/>
            <person name="Napoli C."/>
            <person name="Gendler K."/>
            <person name="Manuell A."/>
            <person name="Tai V."/>
            <person name="Vallon O."/>
            <person name="Piganeau G."/>
            <person name="Jancek S."/>
            <person name="Heijde M."/>
            <person name="Jabbari K."/>
            <person name="Bowler C."/>
            <person name="Lohr M."/>
            <person name="Robbens S."/>
            <person name="Werner G."/>
            <person name="Dubchak I."/>
            <person name="Pazour G.J."/>
            <person name="Ren Q."/>
            <person name="Paulsen I."/>
            <person name="Delwiche C."/>
            <person name="Schmutz J."/>
            <person name="Rokhsar D."/>
            <person name="Van de Peer Y."/>
            <person name="Moreau H."/>
            <person name="Grigoriev I.V."/>
        </authorList>
    </citation>
    <scope>NUCLEOTIDE SEQUENCE [LARGE SCALE GENOMIC DNA]</scope>
    <source>
        <strain evidence="9 10">CCE9901</strain>
    </source>
</reference>
<dbReference type="InterPro" id="IPR005636">
    <property type="entry name" value="DTW"/>
</dbReference>
<feature type="region of interest" description="Disordered" evidence="7">
    <location>
        <begin position="221"/>
        <end position="252"/>
    </location>
</feature>
<evidence type="ECO:0000256" key="1">
    <source>
        <dbReference type="ARBA" id="ARBA00012386"/>
    </source>
</evidence>
<name>A4S9N1_OSTLU</name>
<evidence type="ECO:0000256" key="4">
    <source>
        <dbReference type="ARBA" id="ARBA00022694"/>
    </source>
</evidence>
<dbReference type="Proteomes" id="UP000001568">
    <property type="component" value="Chromosome 17"/>
</dbReference>
<keyword evidence="10" id="KW-1185">Reference proteome</keyword>
<keyword evidence="2" id="KW-0808">Transferase</keyword>
<dbReference type="OrthoDB" id="408541at2759"/>
<evidence type="ECO:0000313" key="9">
    <source>
        <dbReference type="EMBL" id="ABP00517.1"/>
    </source>
</evidence>
<evidence type="ECO:0000256" key="2">
    <source>
        <dbReference type="ARBA" id="ARBA00022679"/>
    </source>
</evidence>
<accession>A4S9N1</accession>
<dbReference type="GeneID" id="5006257"/>
<dbReference type="EC" id="2.5.1.25" evidence="1"/>
<evidence type="ECO:0000256" key="3">
    <source>
        <dbReference type="ARBA" id="ARBA00022691"/>
    </source>
</evidence>
<feature type="compositionally biased region" description="Basic and acidic residues" evidence="7">
    <location>
        <begin position="241"/>
        <end position="252"/>
    </location>
</feature>
<dbReference type="RefSeq" id="XP_001422200.1">
    <property type="nucleotide sequence ID" value="XM_001422163.1"/>
</dbReference>
<dbReference type="PANTHER" id="PTHR21392">
    <property type="entry name" value="TRNA-URIDINE AMINOCARBOXYPROPYLTRANSFERASE 2"/>
    <property type="match status" value="1"/>
</dbReference>
<evidence type="ECO:0000313" key="10">
    <source>
        <dbReference type="Proteomes" id="UP000001568"/>
    </source>
</evidence>
<dbReference type="InterPro" id="IPR039262">
    <property type="entry name" value="DTWD2/TAPT"/>
</dbReference>
<feature type="compositionally biased region" description="Basic and acidic residues" evidence="7">
    <location>
        <begin position="221"/>
        <end position="231"/>
    </location>
</feature>
<dbReference type="KEGG" id="olu:OSTLU_93924"/>
<evidence type="ECO:0000256" key="7">
    <source>
        <dbReference type="SAM" id="MobiDB-lite"/>
    </source>
</evidence>
<dbReference type="eggNOG" id="KOG4382">
    <property type="taxonomic scope" value="Eukaryota"/>
</dbReference>
<evidence type="ECO:0000256" key="6">
    <source>
        <dbReference type="ARBA" id="ARBA00048718"/>
    </source>
</evidence>
<dbReference type="SMART" id="SM01144">
    <property type="entry name" value="DTW"/>
    <property type="match status" value="1"/>
</dbReference>
<dbReference type="EMBL" id="CP000597">
    <property type="protein sequence ID" value="ABP00517.1"/>
    <property type="molecule type" value="Genomic_DNA"/>
</dbReference>
<feature type="domain" description="DTW" evidence="8">
    <location>
        <begin position="17"/>
        <end position="219"/>
    </location>
</feature>
<evidence type="ECO:0000259" key="8">
    <source>
        <dbReference type="SMART" id="SM01144"/>
    </source>
</evidence>
<dbReference type="STRING" id="436017.A4S9N1"/>
<keyword evidence="4" id="KW-0819">tRNA processing</keyword>
<comment type="catalytic activity">
    <reaction evidence="6">
        <text>a uridine in tRNA + S-adenosyl-L-methionine = a 3-[(3S)-3-amino-3-carboxypropyl]uridine in tRNA + S-methyl-5'-thioadenosine + H(+)</text>
        <dbReference type="Rhea" id="RHEA:62432"/>
        <dbReference type="Rhea" id="RHEA-COMP:13339"/>
        <dbReference type="Rhea" id="RHEA-COMP:16092"/>
        <dbReference type="ChEBI" id="CHEBI:15378"/>
        <dbReference type="ChEBI" id="CHEBI:17509"/>
        <dbReference type="ChEBI" id="CHEBI:59789"/>
        <dbReference type="ChEBI" id="CHEBI:65315"/>
        <dbReference type="ChEBI" id="CHEBI:82930"/>
        <dbReference type="EC" id="2.5.1.25"/>
    </reaction>
</comment>
<organism evidence="9 10">
    <name type="scientific">Ostreococcus lucimarinus (strain CCE9901)</name>
    <dbReference type="NCBI Taxonomy" id="436017"/>
    <lineage>
        <taxon>Eukaryota</taxon>
        <taxon>Viridiplantae</taxon>
        <taxon>Chlorophyta</taxon>
        <taxon>Mamiellophyceae</taxon>
        <taxon>Mamiellales</taxon>
        <taxon>Bathycoccaceae</taxon>
        <taxon>Ostreococcus</taxon>
    </lineage>
</organism>
<dbReference type="Gramene" id="ABP00517">
    <property type="protein sequence ID" value="ABP00517"/>
    <property type="gene ID" value="OSTLU_93924"/>
</dbReference>
<evidence type="ECO:0000256" key="5">
    <source>
        <dbReference type="ARBA" id="ARBA00034489"/>
    </source>
</evidence>
<sequence length="252" mass="28301">MTSRCAPIRALDAATTRRPTCARCRRALVACACRSVARALGRAGRVANSTNIYILQDRAEFRRALGSAIVCELALDKCEVRVLFDDLRVRGRDVKAPFAEEDAARWGVLWPCDEAVDLAAHARDATTRRLENLIVLDSTWHRARAMYHRVPWLQRLRKFQIEPRRKSNYRIRKQPNDLCLSTAECVGEALLALDGENCGAERVAQAFDAMVDDQLDAERAAYHRGARERGAPTRPPSAVLARERDLRSPPPS</sequence>